<dbReference type="InterPro" id="IPR046726">
    <property type="entry name" value="DUF6618"/>
</dbReference>
<keyword evidence="2" id="KW-1185">Reference proteome</keyword>
<dbReference type="Pfam" id="PF20323">
    <property type="entry name" value="DUF6618"/>
    <property type="match status" value="1"/>
</dbReference>
<sequence>MDTNVNIPVKCAIGDKEHCLADSWEARILYLKNYGSHYEIRIHSYYGSVLVLFGKTAFGYFACIPDFEAGCHLSHLKDIFWNIEQLVRIIDEVTGITIAEALRAVADYIGPKVHKED</sequence>
<reference evidence="1 2" key="1">
    <citation type="submission" date="2019-03" db="EMBL/GenBank/DDBJ databases">
        <title>Genomic Encyclopedia of Type Strains, Phase IV (KMG-IV): sequencing the most valuable type-strain genomes for metagenomic binning, comparative biology and taxonomic classification.</title>
        <authorList>
            <person name="Goeker M."/>
        </authorList>
    </citation>
    <scope>NUCLEOTIDE SEQUENCE [LARGE SCALE GENOMIC DNA]</scope>
    <source>
        <strain evidence="1 2">DSM 24455</strain>
    </source>
</reference>
<dbReference type="Proteomes" id="UP000295325">
    <property type="component" value="Unassembled WGS sequence"/>
</dbReference>
<dbReference type="EMBL" id="SOAZ01000025">
    <property type="protein sequence ID" value="TDT50759.1"/>
    <property type="molecule type" value="Genomic_DNA"/>
</dbReference>
<accession>A0A4R7K9K9</accession>
<evidence type="ECO:0000313" key="1">
    <source>
        <dbReference type="EMBL" id="TDT50759.1"/>
    </source>
</evidence>
<gene>
    <name evidence="1" type="ORF">EDD71_12550</name>
</gene>
<dbReference type="AlphaFoldDB" id="A0A4R7K9K9"/>
<protein>
    <submittedName>
        <fullName evidence="1">Uncharacterized protein</fullName>
    </submittedName>
</protein>
<dbReference type="RefSeq" id="WP_133629024.1">
    <property type="nucleotide sequence ID" value="NZ_SOAZ01000025.1"/>
</dbReference>
<proteinExistence type="predicted"/>
<dbReference type="OrthoDB" id="1651171at2"/>
<organism evidence="1 2">
    <name type="scientific">Fonticella tunisiensis</name>
    <dbReference type="NCBI Taxonomy" id="1096341"/>
    <lineage>
        <taxon>Bacteria</taxon>
        <taxon>Bacillati</taxon>
        <taxon>Bacillota</taxon>
        <taxon>Clostridia</taxon>
        <taxon>Eubacteriales</taxon>
        <taxon>Clostridiaceae</taxon>
        <taxon>Fonticella</taxon>
    </lineage>
</organism>
<name>A0A4R7K9K9_9CLOT</name>
<comment type="caution">
    <text evidence="1">The sequence shown here is derived from an EMBL/GenBank/DDBJ whole genome shotgun (WGS) entry which is preliminary data.</text>
</comment>
<evidence type="ECO:0000313" key="2">
    <source>
        <dbReference type="Proteomes" id="UP000295325"/>
    </source>
</evidence>